<dbReference type="CDD" id="cd14798">
    <property type="entry name" value="RX-CC_like"/>
    <property type="match status" value="1"/>
</dbReference>
<evidence type="ECO:0000256" key="1">
    <source>
        <dbReference type="ARBA" id="ARBA00008894"/>
    </source>
</evidence>
<dbReference type="GO" id="GO:0006952">
    <property type="term" value="P:defense response"/>
    <property type="evidence" value="ECO:0007669"/>
    <property type="project" value="UniProtKB-KW"/>
</dbReference>
<evidence type="ECO:0000256" key="4">
    <source>
        <dbReference type="ARBA" id="ARBA00022741"/>
    </source>
</evidence>
<dbReference type="Pfam" id="PF00931">
    <property type="entry name" value="NB-ARC"/>
    <property type="match status" value="1"/>
</dbReference>
<dbReference type="InterPro" id="IPR002182">
    <property type="entry name" value="NB-ARC"/>
</dbReference>
<dbReference type="Proteomes" id="UP000275267">
    <property type="component" value="Unassembled WGS sequence"/>
</dbReference>
<dbReference type="SUPFAM" id="SSF52540">
    <property type="entry name" value="P-loop containing nucleoside triphosphate hydrolases"/>
    <property type="match status" value="1"/>
</dbReference>
<keyword evidence="3" id="KW-0677">Repeat</keyword>
<evidence type="ECO:0000259" key="7">
    <source>
        <dbReference type="Pfam" id="PF00931"/>
    </source>
</evidence>
<proteinExistence type="inferred from homology"/>
<keyword evidence="10" id="KW-1185">Reference proteome</keyword>
<protein>
    <recommendedName>
        <fullName evidence="11">NB-ARC domain-containing protein</fullName>
    </recommendedName>
</protein>
<feature type="domain" description="NB-ARC" evidence="7">
    <location>
        <begin position="188"/>
        <end position="340"/>
    </location>
</feature>
<keyword evidence="4" id="KW-0547">Nucleotide-binding</keyword>
<dbReference type="Pfam" id="PF18052">
    <property type="entry name" value="Rx_N"/>
    <property type="match status" value="1"/>
</dbReference>
<dbReference type="OrthoDB" id="690104at2759"/>
<dbReference type="PANTHER" id="PTHR19338">
    <property type="entry name" value="TRANSLOCASE OF INNER MITOCHONDRIAL MEMBRANE 13 HOMOLOG"/>
    <property type="match status" value="1"/>
</dbReference>
<dbReference type="GO" id="GO:0043531">
    <property type="term" value="F:ADP binding"/>
    <property type="evidence" value="ECO:0007669"/>
    <property type="project" value="InterPro"/>
</dbReference>
<feature type="domain" description="Disease resistance N-terminal" evidence="8">
    <location>
        <begin position="19"/>
        <end position="92"/>
    </location>
</feature>
<evidence type="ECO:0000313" key="9">
    <source>
        <dbReference type="EMBL" id="RLN34813.1"/>
    </source>
</evidence>
<dbReference type="EMBL" id="PQIB02000002">
    <property type="protein sequence ID" value="RLN34813.1"/>
    <property type="molecule type" value="Genomic_DNA"/>
</dbReference>
<evidence type="ECO:0000259" key="8">
    <source>
        <dbReference type="Pfam" id="PF18052"/>
    </source>
</evidence>
<keyword evidence="5" id="KW-0611">Plant defense</keyword>
<evidence type="ECO:0000256" key="2">
    <source>
        <dbReference type="ARBA" id="ARBA00022614"/>
    </source>
</evidence>
<dbReference type="STRING" id="4540.A0A3L6TBY8"/>
<evidence type="ECO:0000256" key="5">
    <source>
        <dbReference type="ARBA" id="ARBA00022821"/>
    </source>
</evidence>
<gene>
    <name evidence="9" type="ORF">C2845_PM03G29920</name>
</gene>
<dbReference type="AlphaFoldDB" id="A0A3L6TBY8"/>
<dbReference type="Gene3D" id="1.20.5.4130">
    <property type="match status" value="1"/>
</dbReference>
<dbReference type="InterPro" id="IPR038005">
    <property type="entry name" value="RX-like_CC"/>
</dbReference>
<comment type="caution">
    <text evidence="9">The sequence shown here is derived from an EMBL/GenBank/DDBJ whole genome shotgun (WGS) entry which is preliminary data.</text>
</comment>
<accession>A0A3L6TBY8</accession>
<evidence type="ECO:0000256" key="6">
    <source>
        <dbReference type="SAM" id="MobiDB-lite"/>
    </source>
</evidence>
<keyword evidence="2" id="KW-0433">Leucine-rich repeat</keyword>
<evidence type="ECO:0008006" key="11">
    <source>
        <dbReference type="Google" id="ProtNLM"/>
    </source>
</evidence>
<dbReference type="PANTHER" id="PTHR19338:SF58">
    <property type="entry name" value="OS09G0517100 PROTEIN"/>
    <property type="match status" value="1"/>
</dbReference>
<name>A0A3L6TBY8_PANMI</name>
<evidence type="ECO:0000313" key="10">
    <source>
        <dbReference type="Proteomes" id="UP000275267"/>
    </source>
</evidence>
<feature type="region of interest" description="Disordered" evidence="6">
    <location>
        <begin position="134"/>
        <end position="163"/>
    </location>
</feature>
<reference evidence="10" key="1">
    <citation type="journal article" date="2019" name="Nat. Commun.">
        <title>The genome of broomcorn millet.</title>
        <authorList>
            <person name="Zou C."/>
            <person name="Miki D."/>
            <person name="Li D."/>
            <person name="Tang Q."/>
            <person name="Xiao L."/>
            <person name="Rajput S."/>
            <person name="Deng P."/>
            <person name="Jia W."/>
            <person name="Huang R."/>
            <person name="Zhang M."/>
            <person name="Sun Y."/>
            <person name="Hu J."/>
            <person name="Fu X."/>
            <person name="Schnable P.S."/>
            <person name="Li F."/>
            <person name="Zhang H."/>
            <person name="Feng B."/>
            <person name="Zhu X."/>
            <person name="Liu R."/>
            <person name="Schnable J.C."/>
            <person name="Zhu J.-K."/>
            <person name="Zhang H."/>
        </authorList>
    </citation>
    <scope>NUCLEOTIDE SEQUENCE [LARGE SCALE GENOMIC DNA]</scope>
</reference>
<dbReference type="InterPro" id="IPR027417">
    <property type="entry name" value="P-loop_NTPase"/>
</dbReference>
<sequence>MADLVLGLAKTAVEGTVAIARTAIQEEDKLQKSVKRDLILVSDELEMMNSFLNVARDRVTDDVTGTLVRQVRNMALDVEDCIESAVHLGDDGRQWWRLLLPSCVPAAHLDSAVADMELLKARVEAMGQRNLRYSRIGDPAGSKPTDDEPAHHRQGAAAKTTASNSVLLRSARQRSCNEIDPLRRMTWSSEYSVISVFGTVGVTSVIKRTYEDPEICEEFRCRAWVKLTHPFNPREFIRSVVAQFCRTRRVDFAVATEDDVVIKEFMEQISSQKYLVVLEDVSSMDDWEAVRVYLPDDNSSSCIIVSTHRLEVASMCVGHPQDVHELEKLSADHSVYALTKERMHPGQQAHQKI</sequence>
<dbReference type="Gene3D" id="3.40.50.300">
    <property type="entry name" value="P-loop containing nucleotide triphosphate hydrolases"/>
    <property type="match status" value="1"/>
</dbReference>
<comment type="similarity">
    <text evidence="1">Belongs to the disease resistance NB-LRR family.</text>
</comment>
<dbReference type="InterPro" id="IPR041118">
    <property type="entry name" value="Rx_N"/>
</dbReference>
<evidence type="ECO:0000256" key="3">
    <source>
        <dbReference type="ARBA" id="ARBA00022737"/>
    </source>
</evidence>
<organism evidence="9 10">
    <name type="scientific">Panicum miliaceum</name>
    <name type="common">Proso millet</name>
    <name type="synonym">Broomcorn millet</name>
    <dbReference type="NCBI Taxonomy" id="4540"/>
    <lineage>
        <taxon>Eukaryota</taxon>
        <taxon>Viridiplantae</taxon>
        <taxon>Streptophyta</taxon>
        <taxon>Embryophyta</taxon>
        <taxon>Tracheophyta</taxon>
        <taxon>Spermatophyta</taxon>
        <taxon>Magnoliopsida</taxon>
        <taxon>Liliopsida</taxon>
        <taxon>Poales</taxon>
        <taxon>Poaceae</taxon>
        <taxon>PACMAD clade</taxon>
        <taxon>Panicoideae</taxon>
        <taxon>Panicodae</taxon>
        <taxon>Paniceae</taxon>
        <taxon>Panicinae</taxon>
        <taxon>Panicum</taxon>
        <taxon>Panicum sect. Panicum</taxon>
    </lineage>
</organism>